<feature type="transmembrane region" description="Helical" evidence="10">
    <location>
        <begin position="408"/>
        <end position="427"/>
    </location>
</feature>
<dbReference type="GO" id="GO:0034707">
    <property type="term" value="C:chloride channel complex"/>
    <property type="evidence" value="ECO:0007669"/>
    <property type="project" value="UniProtKB-KW"/>
</dbReference>
<feature type="transmembrane region" description="Helical" evidence="10">
    <location>
        <begin position="279"/>
        <end position="296"/>
    </location>
</feature>
<dbReference type="CDD" id="cd00400">
    <property type="entry name" value="Voltage_gated_ClC"/>
    <property type="match status" value="1"/>
</dbReference>
<keyword evidence="8" id="KW-0868">Chloride</keyword>
<evidence type="ECO:0000313" key="12">
    <source>
        <dbReference type="Proteomes" id="UP000187408"/>
    </source>
</evidence>
<evidence type="ECO:0000256" key="10">
    <source>
        <dbReference type="SAM" id="Phobius"/>
    </source>
</evidence>
<dbReference type="SUPFAM" id="SSF81340">
    <property type="entry name" value="Clc chloride channel"/>
    <property type="match status" value="1"/>
</dbReference>
<keyword evidence="9" id="KW-0407">Ion channel</keyword>
<dbReference type="EMBL" id="MOEN01000014">
    <property type="protein sequence ID" value="OMH40523.1"/>
    <property type="molecule type" value="Genomic_DNA"/>
</dbReference>
<keyword evidence="4 10" id="KW-1133">Transmembrane helix</keyword>
<evidence type="ECO:0000256" key="3">
    <source>
        <dbReference type="ARBA" id="ARBA00022692"/>
    </source>
</evidence>
<dbReference type="InterPro" id="IPR014743">
    <property type="entry name" value="Cl-channel_core"/>
</dbReference>
<keyword evidence="6 10" id="KW-0472">Membrane</keyword>
<comment type="subcellular location">
    <subcellularLocation>
        <location evidence="1">Membrane</location>
        <topology evidence="1">Multi-pass membrane protein</topology>
    </subcellularLocation>
</comment>
<feature type="transmembrane region" description="Helical" evidence="10">
    <location>
        <begin position="112"/>
        <end position="136"/>
    </location>
</feature>
<evidence type="ECO:0000313" key="11">
    <source>
        <dbReference type="EMBL" id="OMH40523.1"/>
    </source>
</evidence>
<dbReference type="AlphaFoldDB" id="A0A1R1ML75"/>
<evidence type="ECO:0000256" key="4">
    <source>
        <dbReference type="ARBA" id="ARBA00022989"/>
    </source>
</evidence>
<feature type="transmembrane region" description="Helical" evidence="10">
    <location>
        <begin position="73"/>
        <end position="92"/>
    </location>
</feature>
<evidence type="ECO:0000256" key="8">
    <source>
        <dbReference type="ARBA" id="ARBA00023214"/>
    </source>
</evidence>
<sequence>MKFDKAFLKLVWQYLKGCAKVNLKLRFDLLSISHFLGRWIPYAFTVGIITGSIAAFMDVLITEINRLISIHDALFFLYPIITALVVGYTLVIDPIVGGPGIGYAIVHLKTKYFLPVKLVLLKFISSTLVLSGGFIAGREGPSFFIGVAIGEWLGKAYGFSKRFKNLLGLIGGGAFTGALLKAPLGSSIFAMELENMYDFDYSPFVPMIIAAITSYLTFTFFRGESAFIALTQEPVWTLDSIPYLVIMGLAISFIIYLYTFMFHTGSCVSKFFEPMKRPVIGTIVSLPILIALYFATHDTEILAAPAHMGIVSKLAQMPLPVWIDILIVIGVILVTSLTLGFGIPGGLVLPNLLIGAAVGNMFGHLFPDQIVMFSLAGMGAALAAGAKTPLAAIVMITEMSHADVVIPMTAAVITSYTTSFGFSLYLGQEIDIKPLIKGVTKRGKNT</sequence>
<feature type="transmembrane region" description="Helical" evidence="10">
    <location>
        <begin position="241"/>
        <end position="259"/>
    </location>
</feature>
<feature type="transmembrane region" description="Helical" evidence="10">
    <location>
        <begin position="347"/>
        <end position="366"/>
    </location>
</feature>
<evidence type="ECO:0000256" key="2">
    <source>
        <dbReference type="ARBA" id="ARBA00022448"/>
    </source>
</evidence>
<name>A0A1R1ML75_9BACT</name>
<dbReference type="GO" id="GO:0005254">
    <property type="term" value="F:chloride channel activity"/>
    <property type="evidence" value="ECO:0007669"/>
    <property type="project" value="UniProtKB-KW"/>
</dbReference>
<dbReference type="RefSeq" id="WP_076712963.1">
    <property type="nucleotide sequence ID" value="NZ_MOEN01000014.1"/>
</dbReference>
<evidence type="ECO:0000256" key="5">
    <source>
        <dbReference type="ARBA" id="ARBA00023065"/>
    </source>
</evidence>
<dbReference type="PRINTS" id="PR00762">
    <property type="entry name" value="CLCHANNEL"/>
</dbReference>
<feature type="transmembrane region" description="Helical" evidence="10">
    <location>
        <begin position="204"/>
        <end position="221"/>
    </location>
</feature>
<keyword evidence="3 10" id="KW-0812">Transmembrane</keyword>
<dbReference type="Proteomes" id="UP000187408">
    <property type="component" value="Unassembled WGS sequence"/>
</dbReference>
<evidence type="ECO:0000256" key="9">
    <source>
        <dbReference type="ARBA" id="ARBA00023303"/>
    </source>
</evidence>
<dbReference type="PANTHER" id="PTHR43427:SF6">
    <property type="entry name" value="CHLORIDE CHANNEL PROTEIN CLC-E"/>
    <property type="match status" value="1"/>
</dbReference>
<keyword evidence="5" id="KW-0406">Ion transport</keyword>
<protein>
    <submittedName>
        <fullName evidence="11">Chloride channel protein</fullName>
    </submittedName>
</protein>
<keyword evidence="7" id="KW-0869">Chloride channel</keyword>
<reference evidence="11 12" key="1">
    <citation type="submission" date="2016-10" db="EMBL/GenBank/DDBJ databases">
        <title>Genome sequence of a sulfur-reducing bacterium Desulfurobacterium indicum K6013.</title>
        <authorList>
            <person name="Cao J."/>
            <person name="Shao Z."/>
            <person name="Alain K."/>
            <person name="Jebbar M."/>
        </authorList>
    </citation>
    <scope>NUCLEOTIDE SEQUENCE [LARGE SCALE GENOMIC DNA]</scope>
    <source>
        <strain evidence="11 12">K6013</strain>
    </source>
</reference>
<proteinExistence type="predicted"/>
<keyword evidence="2" id="KW-0813">Transport</keyword>
<comment type="caution">
    <text evidence="11">The sequence shown here is derived from an EMBL/GenBank/DDBJ whole genome shotgun (WGS) entry which is preliminary data.</text>
</comment>
<feature type="transmembrane region" description="Helical" evidence="10">
    <location>
        <begin position="39"/>
        <end position="61"/>
    </location>
</feature>
<dbReference type="Pfam" id="PF00654">
    <property type="entry name" value="Voltage_CLC"/>
    <property type="match status" value="1"/>
</dbReference>
<dbReference type="InterPro" id="IPR001807">
    <property type="entry name" value="ClC"/>
</dbReference>
<organism evidence="11 12">
    <name type="scientific">Desulfurobacterium indicum</name>
    <dbReference type="NCBI Taxonomy" id="1914305"/>
    <lineage>
        <taxon>Bacteria</taxon>
        <taxon>Pseudomonadati</taxon>
        <taxon>Aquificota</taxon>
        <taxon>Aquificia</taxon>
        <taxon>Desulfurobacteriales</taxon>
        <taxon>Desulfurobacteriaceae</taxon>
        <taxon>Desulfurobacterium</taxon>
    </lineage>
</organism>
<feature type="transmembrane region" description="Helical" evidence="10">
    <location>
        <begin position="165"/>
        <end position="184"/>
    </location>
</feature>
<dbReference type="InterPro" id="IPR050368">
    <property type="entry name" value="ClC-type_chloride_channel"/>
</dbReference>
<dbReference type="STRING" id="1914305.BLW93_04755"/>
<dbReference type="PANTHER" id="PTHR43427">
    <property type="entry name" value="CHLORIDE CHANNEL PROTEIN CLC-E"/>
    <property type="match status" value="1"/>
</dbReference>
<feature type="transmembrane region" description="Helical" evidence="10">
    <location>
        <begin position="373"/>
        <end position="396"/>
    </location>
</feature>
<gene>
    <name evidence="11" type="ORF">BLW93_04755</name>
</gene>
<accession>A0A1R1ML75</accession>
<feature type="transmembrane region" description="Helical" evidence="10">
    <location>
        <begin position="317"/>
        <end position="341"/>
    </location>
</feature>
<dbReference type="OrthoDB" id="9767361at2"/>
<evidence type="ECO:0000256" key="1">
    <source>
        <dbReference type="ARBA" id="ARBA00004141"/>
    </source>
</evidence>
<keyword evidence="12" id="KW-1185">Reference proteome</keyword>
<dbReference type="Gene3D" id="1.10.3080.10">
    <property type="entry name" value="Clc chloride channel"/>
    <property type="match status" value="1"/>
</dbReference>
<evidence type="ECO:0000256" key="6">
    <source>
        <dbReference type="ARBA" id="ARBA00023136"/>
    </source>
</evidence>
<evidence type="ECO:0000256" key="7">
    <source>
        <dbReference type="ARBA" id="ARBA00023173"/>
    </source>
</evidence>